<protein>
    <submittedName>
        <fullName evidence="2">Uncharacterized protein</fullName>
    </submittedName>
</protein>
<evidence type="ECO:0000313" key="2">
    <source>
        <dbReference type="EMBL" id="RCV25748.1"/>
    </source>
</evidence>
<reference evidence="2" key="2">
    <citation type="submission" date="2015-07" db="EMBL/GenBank/DDBJ databases">
        <authorList>
            <person name="Noorani M."/>
        </authorList>
    </citation>
    <scope>NUCLEOTIDE SEQUENCE</scope>
    <source>
        <strain evidence="2">Yugu1</strain>
    </source>
</reference>
<reference evidence="2" key="1">
    <citation type="journal article" date="2012" name="Nat. Biotechnol.">
        <title>Reference genome sequence of the model plant Setaria.</title>
        <authorList>
            <person name="Bennetzen J.L."/>
            <person name="Schmutz J."/>
            <person name="Wang H."/>
            <person name="Percifield R."/>
            <person name="Hawkins J."/>
            <person name="Pontaroli A.C."/>
            <person name="Estep M."/>
            <person name="Feng L."/>
            <person name="Vaughn J.N."/>
            <person name="Grimwood J."/>
            <person name="Jenkins J."/>
            <person name="Barry K."/>
            <person name="Lindquist E."/>
            <person name="Hellsten U."/>
            <person name="Deshpande S."/>
            <person name="Wang X."/>
            <person name="Wu X."/>
            <person name="Mitros T."/>
            <person name="Triplett J."/>
            <person name="Yang X."/>
            <person name="Ye C.Y."/>
            <person name="Mauro-Herrera M."/>
            <person name="Wang L."/>
            <person name="Li P."/>
            <person name="Sharma M."/>
            <person name="Sharma R."/>
            <person name="Ronald P.C."/>
            <person name="Panaud O."/>
            <person name="Kellogg E.A."/>
            <person name="Brutnell T.P."/>
            <person name="Doust A.N."/>
            <person name="Tuskan G.A."/>
            <person name="Rokhsar D."/>
            <person name="Devos K.M."/>
        </authorList>
    </citation>
    <scope>NUCLEOTIDE SEQUENCE [LARGE SCALE GENOMIC DNA]</scope>
    <source>
        <strain evidence="2">Yugu1</strain>
    </source>
</reference>
<name>A0A368R6R1_SETIT</name>
<feature type="region of interest" description="Disordered" evidence="1">
    <location>
        <begin position="53"/>
        <end position="72"/>
    </location>
</feature>
<sequence>MSRLTSLPSPFSVSSPSWRLPWLRSPCCSCLATAAARATQGWRSLVSQPRSRHRWRPCRHHHDASAADWPTTATTARGTTRAQAHHLAAPWVRERTLLRPSRRR</sequence>
<evidence type="ECO:0000256" key="1">
    <source>
        <dbReference type="SAM" id="MobiDB-lite"/>
    </source>
</evidence>
<dbReference type="EMBL" id="CM003532">
    <property type="protein sequence ID" value="RCV25748.1"/>
    <property type="molecule type" value="Genomic_DNA"/>
</dbReference>
<accession>A0A368R6R1</accession>
<feature type="compositionally biased region" description="Basic residues" evidence="1">
    <location>
        <begin position="53"/>
        <end position="62"/>
    </location>
</feature>
<dbReference type="AlphaFoldDB" id="A0A368R6R1"/>
<gene>
    <name evidence="2" type="ORF">SETIT_5G190400v2</name>
</gene>
<proteinExistence type="predicted"/>
<organism evidence="2">
    <name type="scientific">Setaria italica</name>
    <name type="common">Foxtail millet</name>
    <name type="synonym">Panicum italicum</name>
    <dbReference type="NCBI Taxonomy" id="4555"/>
    <lineage>
        <taxon>Eukaryota</taxon>
        <taxon>Viridiplantae</taxon>
        <taxon>Streptophyta</taxon>
        <taxon>Embryophyta</taxon>
        <taxon>Tracheophyta</taxon>
        <taxon>Spermatophyta</taxon>
        <taxon>Magnoliopsida</taxon>
        <taxon>Liliopsida</taxon>
        <taxon>Poales</taxon>
        <taxon>Poaceae</taxon>
        <taxon>PACMAD clade</taxon>
        <taxon>Panicoideae</taxon>
        <taxon>Panicodae</taxon>
        <taxon>Paniceae</taxon>
        <taxon>Cenchrinae</taxon>
        <taxon>Setaria</taxon>
    </lineage>
</organism>